<evidence type="ECO:0000256" key="1">
    <source>
        <dbReference type="ARBA" id="ARBA00004300"/>
    </source>
</evidence>
<dbReference type="Pfam" id="PF16531">
    <property type="entry name" value="SAS-6_N"/>
    <property type="match status" value="1"/>
</dbReference>
<dbReference type="Gene3D" id="2.170.210.20">
    <property type="entry name" value="Spindle assembly abnormal protein 6, N-terminal domain"/>
    <property type="match status" value="1"/>
</dbReference>
<keyword evidence="2" id="KW-0963">Cytoplasm</keyword>
<dbReference type="GO" id="GO:0005813">
    <property type="term" value="C:centrosome"/>
    <property type="evidence" value="ECO:0007669"/>
    <property type="project" value="UniProtKB-SubCell"/>
</dbReference>
<evidence type="ECO:0000256" key="4">
    <source>
        <dbReference type="ARBA" id="ARBA00023212"/>
    </source>
</evidence>
<sequence length="517" mass="57146">LTDCHDLYFLFTAKMFSSDYQKLKEQQGLLVEYSAFAQMLVDLLTKCSKEEGSSSPRYILQFSESSPHILRITETTDFRHLTHLAVELTAASDEALKAYLVSVVKRNKIINDISKQLEDVSLTKETVIAALKENHAAELEKLRESHESDEVICERTRKEQLDADNFKLNQKICGLETDLAAERQKNHVIDAELIHQKEKVRLTLEDSQRRGKHLERTEKLLKQQTTEIAKANSIIKQLQRELKNSQTKAKLRGQVATEQEKVLTSKELELEDLQQKVEQLKTKLNAEQRQCEDGRAKLLKVESELEEAQKTIKSNENIINWLNRQISESYSTSLHNRLKSSGVPVSGVSDSLFDVSKLKAPFDGGASGVPALKPTNFTAAPFLPLSVTSLTALTSTAGEGLISTGKGQTTTCQSPSVPSRSSVSTAPQTNAGLVLVAAGESSLSRPPILLSATDKSQVSTGHTTAPPREFSTAAVDAHFPGFDRHVTPGLDSQSVSCDEKQQQSLTSSFFPQTNTAR</sequence>
<keyword evidence="3 6" id="KW-0175">Coiled coil</keyword>
<dbReference type="PANTHER" id="PTHR44281:SF2">
    <property type="entry name" value="SPINDLE ASSEMBLY ABNORMAL PROTEIN 6 HOMOLOG"/>
    <property type="match status" value="1"/>
</dbReference>
<evidence type="ECO:0000256" key="2">
    <source>
        <dbReference type="ARBA" id="ARBA00022490"/>
    </source>
</evidence>
<evidence type="ECO:0000256" key="5">
    <source>
        <dbReference type="ARBA" id="ARBA00023306"/>
    </source>
</evidence>
<comment type="subcellular location">
    <subcellularLocation>
        <location evidence="1">Cytoplasm</location>
        <location evidence="1">Cytoskeleton</location>
        <location evidence="1">Microtubule organizing center</location>
        <location evidence="1">Centrosome</location>
    </subcellularLocation>
</comment>
<feature type="region of interest" description="Disordered" evidence="7">
    <location>
        <begin position="401"/>
        <end position="425"/>
    </location>
</feature>
<feature type="compositionally biased region" description="Polar residues" evidence="7">
    <location>
        <begin position="490"/>
        <end position="517"/>
    </location>
</feature>
<evidence type="ECO:0000256" key="3">
    <source>
        <dbReference type="ARBA" id="ARBA00023054"/>
    </source>
</evidence>
<evidence type="ECO:0000256" key="7">
    <source>
        <dbReference type="SAM" id="MobiDB-lite"/>
    </source>
</evidence>
<proteinExistence type="predicted"/>
<name>A0A183TA90_SCHSO</name>
<keyword evidence="5" id="KW-0131">Cell cycle</keyword>
<reference evidence="9" key="1">
    <citation type="submission" date="2016-06" db="UniProtKB">
        <authorList>
            <consortium name="WormBaseParasite"/>
        </authorList>
    </citation>
    <scope>IDENTIFICATION</scope>
</reference>
<evidence type="ECO:0000259" key="8">
    <source>
        <dbReference type="Pfam" id="PF16531"/>
    </source>
</evidence>
<feature type="compositionally biased region" description="Low complexity" evidence="7">
    <location>
        <begin position="414"/>
        <end position="424"/>
    </location>
</feature>
<dbReference type="WBParaSite" id="SSLN_0001389101-mRNA-1">
    <property type="protein sequence ID" value="SSLN_0001389101-mRNA-1"/>
    <property type="gene ID" value="SSLN_0001389101"/>
</dbReference>
<accession>A0A183TA90</accession>
<dbReference type="CDD" id="cd10142">
    <property type="entry name" value="HD_SAS6_N"/>
    <property type="match status" value="1"/>
</dbReference>
<dbReference type="GO" id="GO:0005814">
    <property type="term" value="C:centriole"/>
    <property type="evidence" value="ECO:0007669"/>
    <property type="project" value="TreeGrafter"/>
</dbReference>
<dbReference type="GO" id="GO:0007099">
    <property type="term" value="P:centriole replication"/>
    <property type="evidence" value="ECO:0007669"/>
    <property type="project" value="TreeGrafter"/>
</dbReference>
<evidence type="ECO:0000313" key="9">
    <source>
        <dbReference type="WBParaSite" id="SSLN_0001389101-mRNA-1"/>
    </source>
</evidence>
<dbReference type="InterPro" id="IPR038558">
    <property type="entry name" value="SAS-6_N_sf"/>
</dbReference>
<feature type="region of interest" description="Disordered" evidence="7">
    <location>
        <begin position="484"/>
        <end position="517"/>
    </location>
</feature>
<dbReference type="AlphaFoldDB" id="A0A183TA90"/>
<protein>
    <submittedName>
        <fullName evidence="9">SAS-6_N domain-containing protein</fullName>
    </submittedName>
</protein>
<feature type="coiled-coil region" evidence="6">
    <location>
        <begin position="214"/>
        <end position="325"/>
    </location>
</feature>
<feature type="domain" description="Spindle assembly abnormal protein 6 N-terminal" evidence="8">
    <location>
        <begin position="1"/>
        <end position="88"/>
    </location>
</feature>
<dbReference type="PANTHER" id="PTHR44281">
    <property type="entry name" value="SPINDLE ASSEMBLY ABNORMAL PROTEIN 6 HOMOLOG"/>
    <property type="match status" value="1"/>
</dbReference>
<dbReference type="InterPro" id="IPR032396">
    <property type="entry name" value="SAS-6_N"/>
</dbReference>
<organism evidence="9">
    <name type="scientific">Schistocephalus solidus</name>
    <name type="common">Tapeworm</name>
    <dbReference type="NCBI Taxonomy" id="70667"/>
    <lineage>
        <taxon>Eukaryota</taxon>
        <taxon>Metazoa</taxon>
        <taxon>Spiralia</taxon>
        <taxon>Lophotrochozoa</taxon>
        <taxon>Platyhelminthes</taxon>
        <taxon>Cestoda</taxon>
        <taxon>Eucestoda</taxon>
        <taxon>Diphyllobothriidea</taxon>
        <taxon>Diphyllobothriidae</taxon>
        <taxon>Schistocephalus</taxon>
    </lineage>
</organism>
<keyword evidence="4" id="KW-0206">Cytoskeleton</keyword>
<evidence type="ECO:0000256" key="6">
    <source>
        <dbReference type="SAM" id="Coils"/>
    </source>
</evidence>